<organism evidence="7 8">
    <name type="scientific">Mycolicibacterium arenosum</name>
    <dbReference type="NCBI Taxonomy" id="2952157"/>
    <lineage>
        <taxon>Bacteria</taxon>
        <taxon>Bacillati</taxon>
        <taxon>Actinomycetota</taxon>
        <taxon>Actinomycetes</taxon>
        <taxon>Mycobacteriales</taxon>
        <taxon>Mycobacteriaceae</taxon>
        <taxon>Mycolicibacterium</taxon>
    </lineage>
</organism>
<feature type="transmembrane region" description="Helical" evidence="6">
    <location>
        <begin position="348"/>
        <end position="369"/>
    </location>
</feature>
<feature type="transmembrane region" description="Helical" evidence="6">
    <location>
        <begin position="99"/>
        <end position="118"/>
    </location>
</feature>
<dbReference type="PANTHER" id="PTHR23513:SF11">
    <property type="entry name" value="STAPHYLOFERRIN A TRANSPORTER"/>
    <property type="match status" value="1"/>
</dbReference>
<reference evidence="7 8" key="1">
    <citation type="submission" date="2022-06" db="EMBL/GenBank/DDBJ databases">
        <title>Mycolicibacterium sp. CAU 1645 isolated from seawater.</title>
        <authorList>
            <person name="Kim W."/>
        </authorList>
    </citation>
    <scope>NUCLEOTIDE SEQUENCE [LARGE SCALE GENOMIC DNA]</scope>
    <source>
        <strain evidence="7 8">CAU 1645</strain>
    </source>
</reference>
<keyword evidence="8" id="KW-1185">Reference proteome</keyword>
<dbReference type="Gene3D" id="1.20.1250.20">
    <property type="entry name" value="MFS general substrate transporter like domains"/>
    <property type="match status" value="2"/>
</dbReference>
<dbReference type="InterPro" id="IPR036259">
    <property type="entry name" value="MFS_trans_sf"/>
</dbReference>
<feature type="transmembrane region" description="Helical" evidence="6">
    <location>
        <begin position="251"/>
        <end position="271"/>
    </location>
</feature>
<feature type="transmembrane region" description="Helical" evidence="6">
    <location>
        <begin position="72"/>
        <end position="93"/>
    </location>
</feature>
<comment type="caution">
    <text evidence="7">The sequence shown here is derived from an EMBL/GenBank/DDBJ whole genome shotgun (WGS) entry which is preliminary data.</text>
</comment>
<name>A0ABT1LYI0_9MYCO</name>
<dbReference type="PANTHER" id="PTHR23513">
    <property type="entry name" value="INTEGRAL MEMBRANE EFFLUX PROTEIN-RELATED"/>
    <property type="match status" value="1"/>
</dbReference>
<proteinExistence type="predicted"/>
<evidence type="ECO:0000313" key="7">
    <source>
        <dbReference type="EMBL" id="MCP9271951.1"/>
    </source>
</evidence>
<evidence type="ECO:0000256" key="1">
    <source>
        <dbReference type="ARBA" id="ARBA00004651"/>
    </source>
</evidence>
<gene>
    <name evidence="7" type="ORF">NM203_07115</name>
</gene>
<accession>A0ABT1LYI0</accession>
<evidence type="ECO:0000256" key="4">
    <source>
        <dbReference type="ARBA" id="ARBA00022989"/>
    </source>
</evidence>
<evidence type="ECO:0000256" key="2">
    <source>
        <dbReference type="ARBA" id="ARBA00022475"/>
    </source>
</evidence>
<keyword evidence="4 6" id="KW-1133">Transmembrane helix</keyword>
<feature type="transmembrane region" description="Helical" evidence="6">
    <location>
        <begin position="43"/>
        <end position="65"/>
    </location>
</feature>
<keyword evidence="3 6" id="KW-0812">Transmembrane</keyword>
<dbReference type="EMBL" id="JANDBD010000002">
    <property type="protein sequence ID" value="MCP9271951.1"/>
    <property type="molecule type" value="Genomic_DNA"/>
</dbReference>
<keyword evidence="2" id="KW-1003">Cell membrane</keyword>
<evidence type="ECO:0000256" key="5">
    <source>
        <dbReference type="ARBA" id="ARBA00023136"/>
    </source>
</evidence>
<sequence>MMITSPPPRWPGARLLAGSALFNIASGCYTITLGQALFETSGSVTAFTGIVVLEFVVPVILGALAGSLADRFNPAIVCAVASIVPALSLVGYLVAPVSLMVAGGVAVGLIVNLARPFYRAGVFAVGPRSLDQADLPRYNVRWTVSVQAGQIMGGAVAGLFLWAAGPSWAFGAAGAAYAVAAYALWSARSTMSMTSDDGARDDTGWGAVLREALSSVRSVLSLLLLGVDFLTIATFNVALAPLVHRLYGNEIWLGLLDVCFAAGAIAASMLWARFPSVSPRRAVTTGFVVQIAGFATIALALAVDGGFGRWGVPVGAALLGLGVAVSSSQQVSILQSWARSSTIGKVGALRQAVIGLTTAVTLPVVGYVIDVDLVSAFGVVVIVLIVAVNVNVSIGYRTIPPSRSGSARIGSAP</sequence>
<feature type="transmembrane region" description="Helical" evidence="6">
    <location>
        <begin position="309"/>
        <end position="327"/>
    </location>
</feature>
<feature type="transmembrane region" description="Helical" evidence="6">
    <location>
        <begin position="375"/>
        <end position="396"/>
    </location>
</feature>
<keyword evidence="5 6" id="KW-0472">Membrane</keyword>
<feature type="transmembrane region" description="Helical" evidence="6">
    <location>
        <begin position="139"/>
        <end position="162"/>
    </location>
</feature>
<evidence type="ECO:0008006" key="9">
    <source>
        <dbReference type="Google" id="ProtNLM"/>
    </source>
</evidence>
<dbReference type="RefSeq" id="WP_255059073.1">
    <property type="nucleotide sequence ID" value="NZ_JANDBD010000002.1"/>
</dbReference>
<feature type="transmembrane region" description="Helical" evidence="6">
    <location>
        <begin position="283"/>
        <end position="303"/>
    </location>
</feature>
<feature type="transmembrane region" description="Helical" evidence="6">
    <location>
        <begin position="168"/>
        <end position="185"/>
    </location>
</feature>
<evidence type="ECO:0000256" key="3">
    <source>
        <dbReference type="ARBA" id="ARBA00022692"/>
    </source>
</evidence>
<dbReference type="SUPFAM" id="SSF103473">
    <property type="entry name" value="MFS general substrate transporter"/>
    <property type="match status" value="1"/>
</dbReference>
<dbReference type="Proteomes" id="UP001651690">
    <property type="component" value="Unassembled WGS sequence"/>
</dbReference>
<evidence type="ECO:0000313" key="8">
    <source>
        <dbReference type="Proteomes" id="UP001651690"/>
    </source>
</evidence>
<evidence type="ECO:0000256" key="6">
    <source>
        <dbReference type="SAM" id="Phobius"/>
    </source>
</evidence>
<feature type="transmembrane region" description="Helical" evidence="6">
    <location>
        <begin position="219"/>
        <end position="239"/>
    </location>
</feature>
<comment type="subcellular location">
    <subcellularLocation>
        <location evidence="1">Cell membrane</location>
        <topology evidence="1">Multi-pass membrane protein</topology>
    </subcellularLocation>
</comment>
<protein>
    <recommendedName>
        <fullName evidence="9">MFS transporter</fullName>
    </recommendedName>
</protein>